<organism evidence="10 11">
    <name type="scientific">Actinospica durhamensis</name>
    <dbReference type="NCBI Taxonomy" id="1508375"/>
    <lineage>
        <taxon>Bacteria</taxon>
        <taxon>Bacillati</taxon>
        <taxon>Actinomycetota</taxon>
        <taxon>Actinomycetes</taxon>
        <taxon>Catenulisporales</taxon>
        <taxon>Actinospicaceae</taxon>
        <taxon>Actinospica</taxon>
    </lineage>
</organism>
<feature type="compositionally biased region" description="Polar residues" evidence="8">
    <location>
        <begin position="1"/>
        <end position="13"/>
    </location>
</feature>
<reference evidence="10" key="1">
    <citation type="submission" date="2021-04" db="EMBL/GenBank/DDBJ databases">
        <title>Genome based classification of Actinospica acidithermotolerans sp. nov., an actinobacterium isolated from an Indonesian hot spring.</title>
        <authorList>
            <person name="Kusuma A.B."/>
            <person name="Putra K.E."/>
            <person name="Nafisah S."/>
            <person name="Loh J."/>
            <person name="Nouioui I."/>
            <person name="Goodfellow M."/>
        </authorList>
    </citation>
    <scope>NUCLEOTIDE SEQUENCE</scope>
    <source>
        <strain evidence="10">CSCA 57</strain>
    </source>
</reference>
<keyword evidence="11" id="KW-1185">Reference proteome</keyword>
<dbReference type="InterPro" id="IPR035906">
    <property type="entry name" value="MetI-like_sf"/>
</dbReference>
<keyword evidence="4 7" id="KW-0812">Transmembrane</keyword>
<feature type="transmembrane region" description="Helical" evidence="7">
    <location>
        <begin position="234"/>
        <end position="253"/>
    </location>
</feature>
<keyword evidence="6 7" id="KW-0472">Membrane</keyword>
<comment type="similarity">
    <text evidence="7">Belongs to the binding-protein-dependent transport system permease family.</text>
</comment>
<dbReference type="PANTHER" id="PTHR30193">
    <property type="entry name" value="ABC TRANSPORTER PERMEASE PROTEIN"/>
    <property type="match status" value="1"/>
</dbReference>
<dbReference type="RefSeq" id="WP_212533238.1">
    <property type="nucleotide sequence ID" value="NZ_JAGSOG010000330.1"/>
</dbReference>
<evidence type="ECO:0000313" key="10">
    <source>
        <dbReference type="EMBL" id="MBR7838788.1"/>
    </source>
</evidence>
<dbReference type="AlphaFoldDB" id="A0A941EYF2"/>
<sequence>MQETVDTESGAQQVTAGRAAVRAPRRPGRARRLTRALAPLPWLAPALALIGFAVLWPVWEMFQTSRQHINSFGFDLGDYGWKNFSAVFDDPNLASVMARTGVWVFAVVALTVLISLAFAQLFNQRFPGRKVVRWALIAPWAASVMMTSIVFRWMLDPNNGVINVLLHQLGIVSQFNGTQASWLGNPTHAMYWMIVVAVFVSVPFTTYALLAGLSSIPAEVYEAARVDGAGRLRTYWAITFPLLRPAMTVAILINLMNVFNSFPIIYTMTGGGPDSQTSTSTVYMYTLKTLNIGQSGALSVINFGVVIVIVLIFLRANKNSLKES</sequence>
<dbReference type="InterPro" id="IPR051393">
    <property type="entry name" value="ABC_transporter_permease"/>
</dbReference>
<feature type="transmembrane region" description="Helical" evidence="7">
    <location>
        <begin position="189"/>
        <end position="213"/>
    </location>
</feature>
<feature type="transmembrane region" description="Helical" evidence="7">
    <location>
        <begin position="102"/>
        <end position="122"/>
    </location>
</feature>
<accession>A0A941EYF2</accession>
<dbReference type="GO" id="GO:0005886">
    <property type="term" value="C:plasma membrane"/>
    <property type="evidence" value="ECO:0007669"/>
    <property type="project" value="UniProtKB-SubCell"/>
</dbReference>
<gene>
    <name evidence="10" type="ORF">KDL01_36310</name>
</gene>
<evidence type="ECO:0000256" key="6">
    <source>
        <dbReference type="ARBA" id="ARBA00023136"/>
    </source>
</evidence>
<feature type="transmembrane region" description="Helical" evidence="7">
    <location>
        <begin position="292"/>
        <end position="314"/>
    </location>
</feature>
<feature type="domain" description="ABC transmembrane type-1" evidence="9">
    <location>
        <begin position="97"/>
        <end position="313"/>
    </location>
</feature>
<feature type="transmembrane region" description="Helical" evidence="7">
    <location>
        <begin position="134"/>
        <end position="155"/>
    </location>
</feature>
<evidence type="ECO:0000256" key="4">
    <source>
        <dbReference type="ARBA" id="ARBA00022692"/>
    </source>
</evidence>
<keyword evidence="2 7" id="KW-0813">Transport</keyword>
<dbReference type="CDD" id="cd06261">
    <property type="entry name" value="TM_PBP2"/>
    <property type="match status" value="1"/>
</dbReference>
<dbReference type="GO" id="GO:0055085">
    <property type="term" value="P:transmembrane transport"/>
    <property type="evidence" value="ECO:0007669"/>
    <property type="project" value="InterPro"/>
</dbReference>
<dbReference type="Gene3D" id="1.10.3720.10">
    <property type="entry name" value="MetI-like"/>
    <property type="match status" value="1"/>
</dbReference>
<keyword evidence="5 7" id="KW-1133">Transmembrane helix</keyword>
<comment type="caution">
    <text evidence="10">The sequence shown here is derived from an EMBL/GenBank/DDBJ whole genome shotgun (WGS) entry which is preliminary data.</text>
</comment>
<dbReference type="EMBL" id="JAGSOG010000330">
    <property type="protein sequence ID" value="MBR7838788.1"/>
    <property type="molecule type" value="Genomic_DNA"/>
</dbReference>
<protein>
    <submittedName>
        <fullName evidence="10">Sugar ABC transporter permease</fullName>
    </submittedName>
</protein>
<keyword evidence="3" id="KW-1003">Cell membrane</keyword>
<dbReference type="Proteomes" id="UP000675781">
    <property type="component" value="Unassembled WGS sequence"/>
</dbReference>
<evidence type="ECO:0000256" key="2">
    <source>
        <dbReference type="ARBA" id="ARBA00022448"/>
    </source>
</evidence>
<dbReference type="InterPro" id="IPR000515">
    <property type="entry name" value="MetI-like"/>
</dbReference>
<evidence type="ECO:0000256" key="1">
    <source>
        <dbReference type="ARBA" id="ARBA00004651"/>
    </source>
</evidence>
<evidence type="ECO:0000259" key="9">
    <source>
        <dbReference type="PROSITE" id="PS50928"/>
    </source>
</evidence>
<proteinExistence type="inferred from homology"/>
<comment type="subcellular location">
    <subcellularLocation>
        <location evidence="1 7">Cell membrane</location>
        <topology evidence="1 7">Multi-pass membrane protein</topology>
    </subcellularLocation>
</comment>
<evidence type="ECO:0000256" key="5">
    <source>
        <dbReference type="ARBA" id="ARBA00022989"/>
    </source>
</evidence>
<dbReference type="PROSITE" id="PS50928">
    <property type="entry name" value="ABC_TM1"/>
    <property type="match status" value="1"/>
</dbReference>
<evidence type="ECO:0000313" key="11">
    <source>
        <dbReference type="Proteomes" id="UP000675781"/>
    </source>
</evidence>
<evidence type="ECO:0000256" key="7">
    <source>
        <dbReference type="RuleBase" id="RU363032"/>
    </source>
</evidence>
<evidence type="ECO:0000256" key="8">
    <source>
        <dbReference type="SAM" id="MobiDB-lite"/>
    </source>
</evidence>
<name>A0A941EYF2_9ACTN</name>
<evidence type="ECO:0000256" key="3">
    <source>
        <dbReference type="ARBA" id="ARBA00022475"/>
    </source>
</evidence>
<dbReference type="SUPFAM" id="SSF161098">
    <property type="entry name" value="MetI-like"/>
    <property type="match status" value="1"/>
</dbReference>
<feature type="transmembrane region" description="Helical" evidence="7">
    <location>
        <begin position="36"/>
        <end position="59"/>
    </location>
</feature>
<dbReference type="Pfam" id="PF00528">
    <property type="entry name" value="BPD_transp_1"/>
    <property type="match status" value="1"/>
</dbReference>
<dbReference type="PANTHER" id="PTHR30193:SF45">
    <property type="entry name" value="ABC TRANSPORTER PERMEASE PROTEIN"/>
    <property type="match status" value="1"/>
</dbReference>
<feature type="region of interest" description="Disordered" evidence="8">
    <location>
        <begin position="1"/>
        <end position="26"/>
    </location>
</feature>